<dbReference type="CDD" id="cd16343">
    <property type="entry name" value="LMWPTP"/>
    <property type="match status" value="1"/>
</dbReference>
<dbReference type="PANTHER" id="PTHR11717:SF7">
    <property type="entry name" value="LOW MOLECULAR WEIGHT PHOSPHOTYROSINE PROTEIN PHOSPHATASE"/>
    <property type="match status" value="1"/>
</dbReference>
<evidence type="ECO:0000256" key="6">
    <source>
        <dbReference type="PIRSR" id="PIRSR617867-1"/>
    </source>
</evidence>
<dbReference type="PRINTS" id="PR00719">
    <property type="entry name" value="LMWPTPASE"/>
</dbReference>
<evidence type="ECO:0000313" key="9">
    <source>
        <dbReference type="Proteomes" id="UP000280307"/>
    </source>
</evidence>
<evidence type="ECO:0000256" key="1">
    <source>
        <dbReference type="ARBA" id="ARBA00011063"/>
    </source>
</evidence>
<evidence type="ECO:0000256" key="5">
    <source>
        <dbReference type="ARBA" id="ARBA00051722"/>
    </source>
</evidence>
<accession>A0A426TW75</accession>
<organism evidence="8 9">
    <name type="scientific">Candidatus Viridilinea halotolerans</name>
    <dbReference type="NCBI Taxonomy" id="2491704"/>
    <lineage>
        <taxon>Bacteria</taxon>
        <taxon>Bacillati</taxon>
        <taxon>Chloroflexota</taxon>
        <taxon>Chloroflexia</taxon>
        <taxon>Chloroflexales</taxon>
        <taxon>Chloroflexineae</taxon>
        <taxon>Oscillochloridaceae</taxon>
        <taxon>Candidatus Viridilinea</taxon>
    </lineage>
</organism>
<protein>
    <recommendedName>
        <fullName evidence="2">protein-tyrosine-phosphatase</fullName>
        <ecNumber evidence="2">3.1.3.48</ecNumber>
    </recommendedName>
</protein>
<dbReference type="PANTHER" id="PTHR11717">
    <property type="entry name" value="LOW MOLECULAR WEIGHT PROTEIN TYROSINE PHOSPHATASE"/>
    <property type="match status" value="1"/>
</dbReference>
<dbReference type="SUPFAM" id="SSF52788">
    <property type="entry name" value="Phosphotyrosine protein phosphatases I"/>
    <property type="match status" value="1"/>
</dbReference>
<reference evidence="8 9" key="1">
    <citation type="submission" date="2018-12" db="EMBL/GenBank/DDBJ databases">
        <title>Genome Sequence of Candidatus Viridilinea halotolerans isolated from saline sulfide-rich spring.</title>
        <authorList>
            <person name="Grouzdev D.S."/>
            <person name="Burganskaya E.I."/>
            <person name="Krutkina M.S."/>
            <person name="Sukhacheva M.V."/>
            <person name="Gorlenko V.M."/>
        </authorList>
    </citation>
    <scope>NUCLEOTIDE SEQUENCE [LARGE SCALE GENOMIC DNA]</scope>
    <source>
        <strain evidence="8">Chok-6</strain>
    </source>
</reference>
<dbReference type="EMBL" id="RSAS01000593">
    <property type="protein sequence ID" value="RRR69734.1"/>
    <property type="molecule type" value="Genomic_DNA"/>
</dbReference>
<feature type="domain" description="Phosphotyrosine protein phosphatase I" evidence="7">
    <location>
        <begin position="7"/>
        <end position="153"/>
    </location>
</feature>
<dbReference type="InterPro" id="IPR017867">
    <property type="entry name" value="Tyr_phospatase_low_mol_wt"/>
</dbReference>
<evidence type="ECO:0000256" key="2">
    <source>
        <dbReference type="ARBA" id="ARBA00013064"/>
    </source>
</evidence>
<comment type="caution">
    <text evidence="8">The sequence shown here is derived from an EMBL/GenBank/DDBJ whole genome shotgun (WGS) entry which is preliminary data.</text>
</comment>
<evidence type="ECO:0000259" key="7">
    <source>
        <dbReference type="SMART" id="SM00226"/>
    </source>
</evidence>
<sequence length="160" mass="18003">MQQPKSIKVLFICMGNICRSPMAEALFRHHVEQAGLQDRFVIDSAGTGGWHAGERPHHGTIAVLERNGVAVGPQRARQVRPSDLHEFDYLIAMDQENLADLRHFGTDGARQAQLLLDFDPQAETREVPDPYYTGGFEHVFRLVDAGTQALLAQIREREQM</sequence>
<dbReference type="InterPro" id="IPR036196">
    <property type="entry name" value="Ptyr_pPase_sf"/>
</dbReference>
<dbReference type="Gene3D" id="3.40.50.2300">
    <property type="match status" value="1"/>
</dbReference>
<dbReference type="InterPro" id="IPR023485">
    <property type="entry name" value="Ptyr_pPase"/>
</dbReference>
<keyword evidence="3" id="KW-0378">Hydrolase</keyword>
<proteinExistence type="inferred from homology"/>
<feature type="active site" description="Proton donor" evidence="6">
    <location>
        <position position="129"/>
    </location>
</feature>
<evidence type="ECO:0000256" key="3">
    <source>
        <dbReference type="ARBA" id="ARBA00022801"/>
    </source>
</evidence>
<comment type="similarity">
    <text evidence="1">Belongs to the low molecular weight phosphotyrosine protein phosphatase family.</text>
</comment>
<keyword evidence="4" id="KW-0904">Protein phosphatase</keyword>
<dbReference type="Proteomes" id="UP000280307">
    <property type="component" value="Unassembled WGS sequence"/>
</dbReference>
<feature type="active site" evidence="6">
    <location>
        <position position="19"/>
    </location>
</feature>
<gene>
    <name evidence="8" type="ORF">EI684_14825</name>
</gene>
<feature type="active site" description="Nucleophile" evidence="6">
    <location>
        <position position="13"/>
    </location>
</feature>
<dbReference type="EC" id="3.1.3.48" evidence="2"/>
<dbReference type="InterPro" id="IPR050438">
    <property type="entry name" value="LMW_PTPase"/>
</dbReference>
<evidence type="ECO:0000313" key="8">
    <source>
        <dbReference type="EMBL" id="RRR69734.1"/>
    </source>
</evidence>
<dbReference type="GO" id="GO:0004725">
    <property type="term" value="F:protein tyrosine phosphatase activity"/>
    <property type="evidence" value="ECO:0007669"/>
    <property type="project" value="UniProtKB-EC"/>
</dbReference>
<comment type="catalytic activity">
    <reaction evidence="5">
        <text>O-phospho-L-tyrosyl-[protein] + H2O = L-tyrosyl-[protein] + phosphate</text>
        <dbReference type="Rhea" id="RHEA:10684"/>
        <dbReference type="Rhea" id="RHEA-COMP:10136"/>
        <dbReference type="Rhea" id="RHEA-COMP:20101"/>
        <dbReference type="ChEBI" id="CHEBI:15377"/>
        <dbReference type="ChEBI" id="CHEBI:43474"/>
        <dbReference type="ChEBI" id="CHEBI:46858"/>
        <dbReference type="ChEBI" id="CHEBI:61978"/>
        <dbReference type="EC" id="3.1.3.48"/>
    </reaction>
</comment>
<dbReference type="AlphaFoldDB" id="A0A426TW75"/>
<evidence type="ECO:0000256" key="4">
    <source>
        <dbReference type="ARBA" id="ARBA00022912"/>
    </source>
</evidence>
<name>A0A426TW75_9CHLR</name>
<dbReference type="SMART" id="SM00226">
    <property type="entry name" value="LMWPc"/>
    <property type="match status" value="1"/>
</dbReference>
<dbReference type="Pfam" id="PF01451">
    <property type="entry name" value="LMWPc"/>
    <property type="match status" value="1"/>
</dbReference>
<dbReference type="FunFam" id="3.40.50.2300:FF:000113">
    <property type="entry name" value="Low molecular weight protein-tyrosine-phosphatase"/>
    <property type="match status" value="1"/>
</dbReference>